<protein>
    <submittedName>
        <fullName evidence="12">TolC family protein</fullName>
    </submittedName>
</protein>
<evidence type="ECO:0000313" key="13">
    <source>
        <dbReference type="Proteomes" id="UP001359308"/>
    </source>
</evidence>
<dbReference type="InterPro" id="IPR003423">
    <property type="entry name" value="OMP_efflux"/>
</dbReference>
<keyword evidence="4" id="KW-0812">Transmembrane</keyword>
<evidence type="ECO:0000256" key="9">
    <source>
        <dbReference type="ARBA" id="ARBA00037313"/>
    </source>
</evidence>
<evidence type="ECO:0000256" key="7">
    <source>
        <dbReference type="ARBA" id="ARBA00023139"/>
    </source>
</evidence>
<evidence type="ECO:0000256" key="2">
    <source>
        <dbReference type="ARBA" id="ARBA00007613"/>
    </source>
</evidence>
<feature type="coiled-coil region" evidence="10">
    <location>
        <begin position="62"/>
        <end position="128"/>
    </location>
</feature>
<comment type="function">
    <text evidence="9">Could be involved in resistance to puromycin, acriflavine and tetraphenylarsonium chloride.</text>
</comment>
<dbReference type="PANTHER" id="PTHR30203:SF20">
    <property type="entry name" value="MULTIDRUG RESISTANCE OUTER MEMBRANE PROTEIN MDTP-RELATED"/>
    <property type="match status" value="1"/>
</dbReference>
<dbReference type="Gene3D" id="2.20.200.10">
    <property type="entry name" value="Outer membrane efflux proteins (OEP)"/>
    <property type="match status" value="1"/>
</dbReference>
<gene>
    <name evidence="12" type="ORF">N4J17_15210</name>
</gene>
<reference evidence="12 13" key="1">
    <citation type="submission" date="2022-09" db="EMBL/GenBank/DDBJ databases">
        <authorList>
            <person name="Giprobiosintez L."/>
        </authorList>
    </citation>
    <scope>NUCLEOTIDE SEQUENCE [LARGE SCALE GENOMIC DNA]</scope>
    <source>
        <strain evidence="13">VKPM-B-12549 (GBS-15)</strain>
    </source>
</reference>
<evidence type="ECO:0000256" key="5">
    <source>
        <dbReference type="ARBA" id="ARBA00022729"/>
    </source>
</evidence>
<keyword evidence="8" id="KW-0449">Lipoprotein</keyword>
<keyword evidence="13" id="KW-1185">Reference proteome</keyword>
<dbReference type="Proteomes" id="UP001359308">
    <property type="component" value="Chromosome"/>
</dbReference>
<feature type="region of interest" description="Disordered" evidence="11">
    <location>
        <begin position="245"/>
        <end position="269"/>
    </location>
</feature>
<comment type="subcellular location">
    <subcellularLocation>
        <location evidence="1">Membrane</location>
    </subcellularLocation>
</comment>
<evidence type="ECO:0000256" key="6">
    <source>
        <dbReference type="ARBA" id="ARBA00023136"/>
    </source>
</evidence>
<keyword evidence="7" id="KW-0564">Palmitate</keyword>
<organism evidence="12 13">
    <name type="scientific">Methylococcus capsulatus</name>
    <dbReference type="NCBI Taxonomy" id="414"/>
    <lineage>
        <taxon>Bacteria</taxon>
        <taxon>Pseudomonadati</taxon>
        <taxon>Pseudomonadota</taxon>
        <taxon>Gammaproteobacteria</taxon>
        <taxon>Methylococcales</taxon>
        <taxon>Methylococcaceae</taxon>
        <taxon>Methylococcus</taxon>
    </lineage>
</organism>
<keyword evidence="6" id="KW-0472">Membrane</keyword>
<evidence type="ECO:0000256" key="4">
    <source>
        <dbReference type="ARBA" id="ARBA00022692"/>
    </source>
</evidence>
<evidence type="ECO:0000313" key="12">
    <source>
        <dbReference type="EMBL" id="WWF01796.1"/>
    </source>
</evidence>
<dbReference type="Gene3D" id="1.20.1600.10">
    <property type="entry name" value="Outer membrane efflux proteins (OEP)"/>
    <property type="match status" value="1"/>
</dbReference>
<dbReference type="InterPro" id="IPR010131">
    <property type="entry name" value="MdtP/NodT-like"/>
</dbReference>
<evidence type="ECO:0000256" key="8">
    <source>
        <dbReference type="ARBA" id="ARBA00023288"/>
    </source>
</evidence>
<comment type="similarity">
    <text evidence="2">Belongs to the outer membrane factor (OMF) (TC 1.B.17) family.</text>
</comment>
<keyword evidence="5" id="KW-0732">Signal</keyword>
<evidence type="ECO:0000256" key="1">
    <source>
        <dbReference type="ARBA" id="ARBA00004370"/>
    </source>
</evidence>
<evidence type="ECO:0000256" key="10">
    <source>
        <dbReference type="SAM" id="Coils"/>
    </source>
</evidence>
<feature type="compositionally biased region" description="Polar residues" evidence="11">
    <location>
        <begin position="248"/>
        <end position="261"/>
    </location>
</feature>
<evidence type="ECO:0000256" key="3">
    <source>
        <dbReference type="ARBA" id="ARBA00022452"/>
    </source>
</evidence>
<accession>A0ABZ2F3Q9</accession>
<name>A0ABZ2F3Q9_METCP</name>
<dbReference type="Pfam" id="PF02321">
    <property type="entry name" value="OEP"/>
    <property type="match status" value="2"/>
</dbReference>
<dbReference type="PANTHER" id="PTHR30203">
    <property type="entry name" value="OUTER MEMBRANE CATION EFFLUX PROTEIN"/>
    <property type="match status" value="1"/>
</dbReference>
<proteinExistence type="inferred from homology"/>
<dbReference type="RefSeq" id="WP_198323974.1">
    <property type="nucleotide sequence ID" value="NZ_CP104311.1"/>
</dbReference>
<dbReference type="EMBL" id="CP104311">
    <property type="protein sequence ID" value="WWF01796.1"/>
    <property type="molecule type" value="Genomic_DNA"/>
</dbReference>
<sequence length="269" mass="29511">MDDTWPYAGFGYEVDLLGRLTKGARSAAGTAAAAEFERQQVRQSVAHDVVKAYLELRHAEALSESDARRADLAETLAELERRRLAAGLSDRQRVNEAERDVRDIRIARNRAEREKALARARLALLVSRLAITLALPGRTVEATTLAIEPDLPASAVGRRPDVQAAWQHLPVATTDIERAELERYPRLTLTGMAGILASGFSGWLASDAVAWIVGAAGRVPLYDGGRIQARVDAAADARDERFAAYRHASTSPWPKSNQRWSNGKRRGLP</sequence>
<evidence type="ECO:0000256" key="11">
    <source>
        <dbReference type="SAM" id="MobiDB-lite"/>
    </source>
</evidence>
<dbReference type="SUPFAM" id="SSF56954">
    <property type="entry name" value="Outer membrane efflux proteins (OEP)"/>
    <property type="match status" value="1"/>
</dbReference>
<keyword evidence="10" id="KW-0175">Coiled coil</keyword>
<keyword evidence="3" id="KW-1134">Transmembrane beta strand</keyword>